<evidence type="ECO:0000256" key="1">
    <source>
        <dbReference type="SAM" id="MobiDB-lite"/>
    </source>
</evidence>
<name>Q4TH53_TETNG</name>
<feature type="region of interest" description="Disordered" evidence="1">
    <location>
        <begin position="1"/>
        <end position="27"/>
    </location>
</feature>
<dbReference type="AlphaFoldDB" id="Q4TH53"/>
<reference evidence="2" key="1">
    <citation type="journal article" date="2004" name="Nature">
        <title>Genome duplication in the teleost fish Tetraodon nigroviridis reveals the early vertebrate proto-karyotype.</title>
        <authorList>
            <person name="Jaillon O."/>
            <person name="Aury J.-M."/>
            <person name="Brunet F."/>
            <person name="Petit J.-L."/>
            <person name="Stange-Thomann N."/>
            <person name="Mauceli E."/>
            <person name="Bouneau L."/>
            <person name="Fischer C."/>
            <person name="Ozouf-Costaz C."/>
            <person name="Bernot A."/>
            <person name="Nicaud S."/>
            <person name="Jaffe D."/>
            <person name="Fisher S."/>
            <person name="Lutfalla G."/>
            <person name="Dossat C."/>
            <person name="Segurens B."/>
            <person name="Dasilva C."/>
            <person name="Salanoubat M."/>
            <person name="Levy M."/>
            <person name="Boudet N."/>
            <person name="Castellano S."/>
            <person name="Anthouard V."/>
            <person name="Jubin C."/>
            <person name="Castelli V."/>
            <person name="Katinka M."/>
            <person name="Vacherie B."/>
            <person name="Biemont C."/>
            <person name="Skalli Z."/>
            <person name="Cattolico L."/>
            <person name="Poulain J."/>
            <person name="De Berardinis V."/>
            <person name="Cruaud C."/>
            <person name="Duprat S."/>
            <person name="Brottier P."/>
            <person name="Coutanceau J.-P."/>
            <person name="Gouzy J."/>
            <person name="Parra G."/>
            <person name="Lardier G."/>
            <person name="Chapple C."/>
            <person name="McKernan K.J."/>
            <person name="McEwan P."/>
            <person name="Bosak S."/>
            <person name="Kellis M."/>
            <person name="Volff J.-N."/>
            <person name="Guigo R."/>
            <person name="Zody M.C."/>
            <person name="Mesirov J."/>
            <person name="Lindblad-Toh K."/>
            <person name="Birren B."/>
            <person name="Nusbaum C."/>
            <person name="Kahn D."/>
            <person name="Robinson-Rechavi M."/>
            <person name="Laudet V."/>
            <person name="Schachter V."/>
            <person name="Quetier F."/>
            <person name="Saurin W."/>
            <person name="Scarpelli C."/>
            <person name="Wincker P."/>
            <person name="Lander E.S."/>
            <person name="Weissenbach J."/>
            <person name="Roest Crollius H."/>
        </authorList>
    </citation>
    <scope>NUCLEOTIDE SEQUENCE [LARGE SCALE GENOMIC DNA]</scope>
</reference>
<accession>Q4TH53</accession>
<gene>
    <name evidence="2" type="ORF">GSTENG00000756001</name>
</gene>
<sequence>MVEKTRHRGSQCFHRPHLEEPRWNPQF</sequence>
<protein>
    <submittedName>
        <fullName evidence="2">(spotted green pufferfish) hypothetical protein</fullName>
    </submittedName>
</protein>
<dbReference type="EMBL" id="CAAE01003235">
    <property type="protein sequence ID" value="CAF87779.1"/>
    <property type="molecule type" value="Genomic_DNA"/>
</dbReference>
<organism evidence="2">
    <name type="scientific">Tetraodon nigroviridis</name>
    <name type="common">Spotted green pufferfish</name>
    <name type="synonym">Chelonodon nigroviridis</name>
    <dbReference type="NCBI Taxonomy" id="99883"/>
    <lineage>
        <taxon>Eukaryota</taxon>
        <taxon>Metazoa</taxon>
        <taxon>Chordata</taxon>
        <taxon>Craniata</taxon>
        <taxon>Vertebrata</taxon>
        <taxon>Euteleostomi</taxon>
        <taxon>Actinopterygii</taxon>
        <taxon>Neopterygii</taxon>
        <taxon>Teleostei</taxon>
        <taxon>Neoteleostei</taxon>
        <taxon>Acanthomorphata</taxon>
        <taxon>Eupercaria</taxon>
        <taxon>Tetraodontiformes</taxon>
        <taxon>Tetradontoidea</taxon>
        <taxon>Tetraodontidae</taxon>
        <taxon>Tetraodon</taxon>
    </lineage>
</organism>
<reference evidence="2" key="2">
    <citation type="submission" date="2004-02" db="EMBL/GenBank/DDBJ databases">
        <authorList>
            <consortium name="Genoscope"/>
            <consortium name="Whitehead Institute Centre for Genome Research"/>
        </authorList>
    </citation>
    <scope>NUCLEOTIDE SEQUENCE</scope>
</reference>
<comment type="caution">
    <text evidence="2">The sequence shown here is derived from an EMBL/GenBank/DDBJ whole genome shotgun (WGS) entry which is preliminary data.</text>
</comment>
<feature type="compositionally biased region" description="Basic and acidic residues" evidence="1">
    <location>
        <begin position="16"/>
        <end position="27"/>
    </location>
</feature>
<evidence type="ECO:0000313" key="2">
    <source>
        <dbReference type="EMBL" id="CAF87779.1"/>
    </source>
</evidence>
<proteinExistence type="predicted"/>
<dbReference type="KEGG" id="tng:GSTEN00000756G001"/>